<dbReference type="InterPro" id="IPR000086">
    <property type="entry name" value="NUDIX_hydrolase_dom"/>
</dbReference>
<name>A0ABV6LKI5_9BACI</name>
<evidence type="ECO:0000313" key="6">
    <source>
        <dbReference type="EMBL" id="MFC0522912.1"/>
    </source>
</evidence>
<protein>
    <submittedName>
        <fullName evidence="6">NUDIX hydrolase</fullName>
        <ecNumber evidence="6">3.6.-.-</ecNumber>
    </submittedName>
</protein>
<dbReference type="SUPFAM" id="SSF55811">
    <property type="entry name" value="Nudix"/>
    <property type="match status" value="1"/>
</dbReference>
<dbReference type="EC" id="3.6.-.-" evidence="6"/>
<evidence type="ECO:0000256" key="4">
    <source>
        <dbReference type="RuleBase" id="RU003476"/>
    </source>
</evidence>
<dbReference type="PANTHER" id="PTHR43046">
    <property type="entry name" value="GDP-MANNOSE MANNOSYL HYDROLASE"/>
    <property type="match status" value="1"/>
</dbReference>
<sequence>MNMKRVDVAYTLLLDSSKESILMVRNKRGNSFDYSLPGGAVEEGESIQDGAIREAKEETGLHIEVHNLLSVNEALFEEEGHHCLFFTFYGSIISGDIEVTRPHEIEDVVWMSVQEADKAMPYFPGGISRYIGNQYAIPYVFEGKK</sequence>
<comment type="similarity">
    <text evidence="4">Belongs to the Nudix hydrolase family.</text>
</comment>
<dbReference type="PANTHER" id="PTHR43046:SF12">
    <property type="entry name" value="GDP-MANNOSE MANNOSYL HYDROLASE"/>
    <property type="match status" value="1"/>
</dbReference>
<comment type="caution">
    <text evidence="6">The sequence shown here is derived from an EMBL/GenBank/DDBJ whole genome shotgun (WGS) entry which is preliminary data.</text>
</comment>
<dbReference type="PRINTS" id="PR00502">
    <property type="entry name" value="NUDIXFAMILY"/>
</dbReference>
<accession>A0ABV6LKI5</accession>
<organism evidence="6 7">
    <name type="scientific">Pontibacillus salicampi</name>
    <dbReference type="NCBI Taxonomy" id="1449801"/>
    <lineage>
        <taxon>Bacteria</taxon>
        <taxon>Bacillati</taxon>
        <taxon>Bacillota</taxon>
        <taxon>Bacilli</taxon>
        <taxon>Bacillales</taxon>
        <taxon>Bacillaceae</taxon>
        <taxon>Pontibacillus</taxon>
    </lineage>
</organism>
<dbReference type="PROSITE" id="PS00893">
    <property type="entry name" value="NUDIX_BOX"/>
    <property type="match status" value="1"/>
</dbReference>
<keyword evidence="3" id="KW-0460">Magnesium</keyword>
<keyword evidence="7" id="KW-1185">Reference proteome</keyword>
<dbReference type="CDD" id="cd02883">
    <property type="entry name" value="NUDIX_Hydrolase"/>
    <property type="match status" value="1"/>
</dbReference>
<evidence type="ECO:0000256" key="1">
    <source>
        <dbReference type="ARBA" id="ARBA00001946"/>
    </source>
</evidence>
<gene>
    <name evidence="6" type="ORF">ACFFGV_04815</name>
</gene>
<comment type="cofactor">
    <cofactor evidence="1">
        <name>Mg(2+)</name>
        <dbReference type="ChEBI" id="CHEBI:18420"/>
    </cofactor>
</comment>
<evidence type="ECO:0000259" key="5">
    <source>
        <dbReference type="PROSITE" id="PS51462"/>
    </source>
</evidence>
<dbReference type="InterPro" id="IPR020476">
    <property type="entry name" value="Nudix_hydrolase"/>
</dbReference>
<dbReference type="Pfam" id="PF00293">
    <property type="entry name" value="NUDIX"/>
    <property type="match status" value="1"/>
</dbReference>
<dbReference type="EMBL" id="JBHLTP010000003">
    <property type="protein sequence ID" value="MFC0522912.1"/>
    <property type="molecule type" value="Genomic_DNA"/>
</dbReference>
<dbReference type="Gene3D" id="3.90.79.10">
    <property type="entry name" value="Nucleoside Triphosphate Pyrophosphohydrolase"/>
    <property type="match status" value="1"/>
</dbReference>
<dbReference type="PROSITE" id="PS51462">
    <property type="entry name" value="NUDIX"/>
    <property type="match status" value="1"/>
</dbReference>
<keyword evidence="2 4" id="KW-0378">Hydrolase</keyword>
<dbReference type="Proteomes" id="UP001589836">
    <property type="component" value="Unassembled WGS sequence"/>
</dbReference>
<evidence type="ECO:0000313" key="7">
    <source>
        <dbReference type="Proteomes" id="UP001589836"/>
    </source>
</evidence>
<dbReference type="InterPro" id="IPR015797">
    <property type="entry name" value="NUDIX_hydrolase-like_dom_sf"/>
</dbReference>
<evidence type="ECO:0000256" key="3">
    <source>
        <dbReference type="ARBA" id="ARBA00022842"/>
    </source>
</evidence>
<dbReference type="GO" id="GO:0016787">
    <property type="term" value="F:hydrolase activity"/>
    <property type="evidence" value="ECO:0007669"/>
    <property type="project" value="UniProtKB-KW"/>
</dbReference>
<dbReference type="InterPro" id="IPR020084">
    <property type="entry name" value="NUDIX_hydrolase_CS"/>
</dbReference>
<evidence type="ECO:0000256" key="2">
    <source>
        <dbReference type="ARBA" id="ARBA00022801"/>
    </source>
</evidence>
<feature type="domain" description="Nudix hydrolase" evidence="5">
    <location>
        <begin position="4"/>
        <end position="133"/>
    </location>
</feature>
<reference evidence="6 7" key="1">
    <citation type="submission" date="2024-09" db="EMBL/GenBank/DDBJ databases">
        <authorList>
            <person name="Sun Q."/>
            <person name="Mori K."/>
        </authorList>
    </citation>
    <scope>NUCLEOTIDE SEQUENCE [LARGE SCALE GENOMIC DNA]</scope>
    <source>
        <strain evidence="6 7">NCAIM B.02529</strain>
    </source>
</reference>
<proteinExistence type="inferred from homology"/>